<feature type="region of interest" description="Disordered" evidence="2">
    <location>
        <begin position="1"/>
        <end position="90"/>
    </location>
</feature>
<evidence type="ECO:0000313" key="4">
    <source>
        <dbReference type="Proteomes" id="UP000794436"/>
    </source>
</evidence>
<name>A0A8K1FR22_PYTOL</name>
<feature type="compositionally biased region" description="Gly residues" evidence="2">
    <location>
        <begin position="28"/>
        <end position="44"/>
    </location>
</feature>
<reference evidence="3" key="1">
    <citation type="submission" date="2019-03" db="EMBL/GenBank/DDBJ databases">
        <title>Long read genome sequence of the mycoparasitic Pythium oligandrum ATCC 38472 isolated from sugarbeet rhizosphere.</title>
        <authorList>
            <person name="Gaulin E."/>
        </authorList>
    </citation>
    <scope>NUCLEOTIDE SEQUENCE</scope>
    <source>
        <strain evidence="3">ATCC 38472_TT</strain>
    </source>
</reference>
<feature type="compositionally biased region" description="Low complexity" evidence="2">
    <location>
        <begin position="75"/>
        <end position="90"/>
    </location>
</feature>
<evidence type="ECO:0000256" key="1">
    <source>
        <dbReference type="ARBA" id="ARBA00009656"/>
    </source>
</evidence>
<dbReference type="GO" id="GO:0043622">
    <property type="term" value="P:cortical microtubule organization"/>
    <property type="evidence" value="ECO:0007669"/>
    <property type="project" value="InterPro"/>
</dbReference>
<dbReference type="EMBL" id="SPLM01000002">
    <property type="protein sequence ID" value="TMW68537.1"/>
    <property type="molecule type" value="Genomic_DNA"/>
</dbReference>
<sequence>MSRSGHQVSQNVDNFIRDKPSTRLHAPPGGGSSVGSLIFGGGGAEESPFAGHERRHSLNRRKDEVPEQVNPYGKQAQHQQQQYQAQPAYNAAPTYNAAPAYNAAPSYQAPAAGVGRQSSSNQYATGSNQNAGNVLTDRRITRIHAPPGGASSFRLG</sequence>
<evidence type="ECO:0000313" key="3">
    <source>
        <dbReference type="EMBL" id="TMW68537.1"/>
    </source>
</evidence>
<protein>
    <submittedName>
        <fullName evidence="3">Uncharacterized protein</fullName>
    </submittedName>
</protein>
<dbReference type="PANTHER" id="PTHR33403">
    <property type="entry name" value="SPR1"/>
    <property type="match status" value="1"/>
</dbReference>
<comment type="similarity">
    <text evidence="1">Belongs to the SPIRAL1 family.</text>
</comment>
<dbReference type="GO" id="GO:0010005">
    <property type="term" value="C:cortical microtubule, transverse to long axis"/>
    <property type="evidence" value="ECO:0007669"/>
    <property type="project" value="TreeGrafter"/>
</dbReference>
<dbReference type="PANTHER" id="PTHR33403:SF31">
    <property type="entry name" value="PROTEIN SPIRAL1-LIKE 1"/>
    <property type="match status" value="1"/>
</dbReference>
<evidence type="ECO:0000256" key="2">
    <source>
        <dbReference type="SAM" id="MobiDB-lite"/>
    </source>
</evidence>
<keyword evidence="4" id="KW-1185">Reference proteome</keyword>
<feature type="compositionally biased region" description="Polar residues" evidence="2">
    <location>
        <begin position="1"/>
        <end position="13"/>
    </location>
</feature>
<accession>A0A8K1FR22</accession>
<dbReference type="AlphaFoldDB" id="A0A8K1FR22"/>
<proteinExistence type="inferred from homology"/>
<feature type="region of interest" description="Disordered" evidence="2">
    <location>
        <begin position="109"/>
        <end position="156"/>
    </location>
</feature>
<dbReference type="OrthoDB" id="62622at2759"/>
<dbReference type="Proteomes" id="UP000794436">
    <property type="component" value="Unassembled WGS sequence"/>
</dbReference>
<dbReference type="InterPro" id="IPR039613">
    <property type="entry name" value="SPR1/2/3/4/5"/>
</dbReference>
<organism evidence="3 4">
    <name type="scientific">Pythium oligandrum</name>
    <name type="common">Mycoparasitic fungus</name>
    <dbReference type="NCBI Taxonomy" id="41045"/>
    <lineage>
        <taxon>Eukaryota</taxon>
        <taxon>Sar</taxon>
        <taxon>Stramenopiles</taxon>
        <taxon>Oomycota</taxon>
        <taxon>Peronosporomycetes</taxon>
        <taxon>Pythiales</taxon>
        <taxon>Pythiaceae</taxon>
        <taxon>Pythium</taxon>
    </lineage>
</organism>
<comment type="caution">
    <text evidence="3">The sequence shown here is derived from an EMBL/GenBank/DDBJ whole genome shotgun (WGS) entry which is preliminary data.</text>
</comment>
<gene>
    <name evidence="3" type="ORF">Poli38472_006005</name>
</gene>
<feature type="compositionally biased region" description="Polar residues" evidence="2">
    <location>
        <begin position="116"/>
        <end position="133"/>
    </location>
</feature>